<gene>
    <name evidence="14" type="ORF">BKA67DRAFT_533647</name>
</gene>
<dbReference type="Proteomes" id="UP000758603">
    <property type="component" value="Unassembled WGS sequence"/>
</dbReference>
<evidence type="ECO:0000256" key="10">
    <source>
        <dbReference type="ARBA" id="ARBA00023160"/>
    </source>
</evidence>
<dbReference type="RefSeq" id="XP_045962728.1">
    <property type="nucleotide sequence ID" value="XM_046099731.1"/>
</dbReference>
<dbReference type="InterPro" id="IPR013154">
    <property type="entry name" value="ADH-like_N"/>
</dbReference>
<evidence type="ECO:0000313" key="14">
    <source>
        <dbReference type="EMBL" id="KAH6658494.1"/>
    </source>
</evidence>
<dbReference type="GO" id="GO:0006633">
    <property type="term" value="P:fatty acid biosynthetic process"/>
    <property type="evidence" value="ECO:0007669"/>
    <property type="project" value="UniProtKB-KW"/>
</dbReference>
<dbReference type="GeneID" id="70128623"/>
<comment type="catalytic activity">
    <reaction evidence="12">
        <text>a 2,3-saturated acyl-[ACP] + NADP(+) = a (2E)-enoyl-[ACP] + NADPH + H(+)</text>
        <dbReference type="Rhea" id="RHEA:22564"/>
        <dbReference type="Rhea" id="RHEA-COMP:9925"/>
        <dbReference type="Rhea" id="RHEA-COMP:9926"/>
        <dbReference type="ChEBI" id="CHEBI:15378"/>
        <dbReference type="ChEBI" id="CHEBI:57783"/>
        <dbReference type="ChEBI" id="CHEBI:58349"/>
        <dbReference type="ChEBI" id="CHEBI:78784"/>
        <dbReference type="ChEBI" id="CHEBI:78785"/>
        <dbReference type="EC" id="1.3.1.104"/>
    </reaction>
</comment>
<evidence type="ECO:0000256" key="4">
    <source>
        <dbReference type="ARBA" id="ARBA00022832"/>
    </source>
</evidence>
<dbReference type="Pfam" id="PF08240">
    <property type="entry name" value="ADH_N"/>
    <property type="match status" value="1"/>
</dbReference>
<keyword evidence="8" id="KW-0443">Lipid metabolism</keyword>
<comment type="caution">
    <text evidence="14">The sequence shown here is derived from an EMBL/GenBank/DDBJ whole genome shotgun (WGS) entry which is preliminary data.</text>
</comment>
<dbReference type="EMBL" id="JAGPXC010000002">
    <property type="protein sequence ID" value="KAH6658494.1"/>
    <property type="molecule type" value="Genomic_DNA"/>
</dbReference>
<evidence type="ECO:0000256" key="3">
    <source>
        <dbReference type="ARBA" id="ARBA00022516"/>
    </source>
</evidence>
<evidence type="ECO:0000256" key="8">
    <source>
        <dbReference type="ARBA" id="ARBA00023098"/>
    </source>
</evidence>
<dbReference type="AlphaFoldDB" id="A0A9P8UUL9"/>
<evidence type="ECO:0000256" key="7">
    <source>
        <dbReference type="ARBA" id="ARBA00023002"/>
    </source>
</evidence>
<protein>
    <recommendedName>
        <fullName evidence="11">enoyl-[acyl-carrier-protein] reductase</fullName>
        <ecNumber evidence="11">1.3.1.104</ecNumber>
    </recommendedName>
</protein>
<proteinExistence type="inferred from homology"/>
<keyword evidence="7" id="KW-0560">Oxidoreductase</keyword>
<dbReference type="SMART" id="SM00829">
    <property type="entry name" value="PKS_ER"/>
    <property type="match status" value="1"/>
</dbReference>
<dbReference type="SUPFAM" id="SSF51735">
    <property type="entry name" value="NAD(P)-binding Rossmann-fold domains"/>
    <property type="match status" value="1"/>
</dbReference>
<comment type="subcellular location">
    <subcellularLocation>
        <location evidence="1">Mitochondrion</location>
    </subcellularLocation>
</comment>
<keyword evidence="10" id="KW-0275">Fatty acid biosynthesis</keyword>
<evidence type="ECO:0000256" key="11">
    <source>
        <dbReference type="ARBA" id="ARBA00038963"/>
    </source>
</evidence>
<dbReference type="InterPro" id="IPR020843">
    <property type="entry name" value="ER"/>
</dbReference>
<accession>A0A9P8UUL9</accession>
<dbReference type="InterPro" id="IPR011032">
    <property type="entry name" value="GroES-like_sf"/>
</dbReference>
<organism evidence="14 15">
    <name type="scientific">Truncatella angustata</name>
    <dbReference type="NCBI Taxonomy" id="152316"/>
    <lineage>
        <taxon>Eukaryota</taxon>
        <taxon>Fungi</taxon>
        <taxon>Dikarya</taxon>
        <taxon>Ascomycota</taxon>
        <taxon>Pezizomycotina</taxon>
        <taxon>Sordariomycetes</taxon>
        <taxon>Xylariomycetidae</taxon>
        <taxon>Amphisphaeriales</taxon>
        <taxon>Sporocadaceae</taxon>
        <taxon>Truncatella</taxon>
    </lineage>
</organism>
<dbReference type="PANTHER" id="PTHR43981:SF2">
    <property type="entry name" value="ENOYL-[ACYL-CARRIER-PROTEIN] REDUCTASE, MITOCHONDRIAL"/>
    <property type="match status" value="1"/>
</dbReference>
<evidence type="ECO:0000256" key="1">
    <source>
        <dbReference type="ARBA" id="ARBA00004173"/>
    </source>
</evidence>
<keyword evidence="3" id="KW-0444">Lipid biosynthesis</keyword>
<name>A0A9P8UUL9_9PEZI</name>
<reference evidence="14" key="1">
    <citation type="journal article" date="2021" name="Nat. Commun.">
        <title>Genetic determinants of endophytism in the Arabidopsis root mycobiome.</title>
        <authorList>
            <person name="Mesny F."/>
            <person name="Miyauchi S."/>
            <person name="Thiergart T."/>
            <person name="Pickel B."/>
            <person name="Atanasova L."/>
            <person name="Karlsson M."/>
            <person name="Huettel B."/>
            <person name="Barry K.W."/>
            <person name="Haridas S."/>
            <person name="Chen C."/>
            <person name="Bauer D."/>
            <person name="Andreopoulos W."/>
            <person name="Pangilinan J."/>
            <person name="LaButti K."/>
            <person name="Riley R."/>
            <person name="Lipzen A."/>
            <person name="Clum A."/>
            <person name="Drula E."/>
            <person name="Henrissat B."/>
            <person name="Kohler A."/>
            <person name="Grigoriev I.V."/>
            <person name="Martin F.M."/>
            <person name="Hacquard S."/>
        </authorList>
    </citation>
    <scope>NUCLEOTIDE SEQUENCE</scope>
    <source>
        <strain evidence="14">MPI-SDFR-AT-0073</strain>
    </source>
</reference>
<dbReference type="Gene3D" id="3.40.50.720">
    <property type="entry name" value="NAD(P)-binding Rossmann-like Domain"/>
    <property type="match status" value="1"/>
</dbReference>
<dbReference type="OrthoDB" id="7482721at2759"/>
<evidence type="ECO:0000256" key="5">
    <source>
        <dbReference type="ARBA" id="ARBA00022857"/>
    </source>
</evidence>
<dbReference type="CDD" id="cd08290">
    <property type="entry name" value="ETR"/>
    <property type="match status" value="1"/>
</dbReference>
<keyword evidence="4" id="KW-0276">Fatty acid metabolism</keyword>
<dbReference type="PANTHER" id="PTHR43981">
    <property type="entry name" value="ENOYL-[ACYL-CARRIER-PROTEIN] REDUCTASE, MITOCHONDRIAL"/>
    <property type="match status" value="1"/>
</dbReference>
<dbReference type="EC" id="1.3.1.104" evidence="11"/>
<evidence type="ECO:0000313" key="15">
    <source>
        <dbReference type="Proteomes" id="UP000758603"/>
    </source>
</evidence>
<dbReference type="InterPro" id="IPR036291">
    <property type="entry name" value="NAD(P)-bd_dom_sf"/>
</dbReference>
<dbReference type="InterPro" id="IPR051034">
    <property type="entry name" value="Mito_Enoyl-ACP_Reductase"/>
</dbReference>
<evidence type="ECO:0000259" key="13">
    <source>
        <dbReference type="SMART" id="SM00829"/>
    </source>
</evidence>
<dbReference type="GO" id="GO:0141148">
    <property type="term" value="F:enoyl-[acyl-carrier-protein] reductase (NADPH) activity"/>
    <property type="evidence" value="ECO:0007669"/>
    <property type="project" value="UniProtKB-EC"/>
</dbReference>
<dbReference type="SUPFAM" id="SSF50129">
    <property type="entry name" value="GroES-like"/>
    <property type="match status" value="1"/>
</dbReference>
<keyword evidence="9" id="KW-0496">Mitochondrion</keyword>
<keyword evidence="6" id="KW-0809">Transit peptide</keyword>
<evidence type="ECO:0000256" key="2">
    <source>
        <dbReference type="ARBA" id="ARBA00010371"/>
    </source>
</evidence>
<comment type="similarity">
    <text evidence="2">Belongs to the zinc-containing alcohol dehydrogenase family. Quinone oxidoreductase subfamily.</text>
</comment>
<dbReference type="Gene3D" id="3.90.180.10">
    <property type="entry name" value="Medium-chain alcohol dehydrogenases, catalytic domain"/>
    <property type="match status" value="1"/>
</dbReference>
<feature type="domain" description="Enoyl reductase (ER)" evidence="13">
    <location>
        <begin position="18"/>
        <end position="337"/>
    </location>
</feature>
<keyword evidence="5" id="KW-0521">NADP</keyword>
<keyword evidence="15" id="KW-1185">Reference proteome</keyword>
<sequence length="355" mass="37629">MTGTSFEYMACTLVLDTSSPSTPVRLIAHETPGLRTDSIGNVHVKFLASPVNRVDLMVLSGQYPVKPHNTHDSYPIPGFDGCGVVTESTSATISKGDIVIPRSLGAGTWRSDAVFPESSLLKLPASTPVLAGALLRSGALVAWLLLEEIKSLRSGDTIIISAGTSSVAYFLVQLARLKGVAVIVVIRDRAPEAAELVKTTLSHLGAASVLTESELADGTVLLPSRPVLALDCVYGHVGQLLADTLAPQGTFALVGLLSGPGSSISVSTGHLFARQLSFVPFRGSEILKKMGETKSEELICHVAGLFGKGDLKIPELTLVSWQEANPHVLNERLQQALENSKEGEIGTKKTVWIFS</sequence>
<dbReference type="GO" id="GO:0005739">
    <property type="term" value="C:mitochondrion"/>
    <property type="evidence" value="ECO:0007669"/>
    <property type="project" value="UniProtKB-SubCell"/>
</dbReference>
<evidence type="ECO:0000256" key="6">
    <source>
        <dbReference type="ARBA" id="ARBA00022946"/>
    </source>
</evidence>
<evidence type="ECO:0000256" key="12">
    <source>
        <dbReference type="ARBA" id="ARBA00048843"/>
    </source>
</evidence>
<evidence type="ECO:0000256" key="9">
    <source>
        <dbReference type="ARBA" id="ARBA00023128"/>
    </source>
</evidence>